<reference evidence="2" key="1">
    <citation type="journal article" date="2020" name="Fungal Divers.">
        <title>Resolving the Mortierellaceae phylogeny through synthesis of multi-gene phylogenetics and phylogenomics.</title>
        <authorList>
            <person name="Vandepol N."/>
            <person name="Liber J."/>
            <person name="Desiro A."/>
            <person name="Na H."/>
            <person name="Kennedy M."/>
            <person name="Barry K."/>
            <person name="Grigoriev I.V."/>
            <person name="Miller A.N."/>
            <person name="O'Donnell K."/>
            <person name="Stajich J.E."/>
            <person name="Bonito G."/>
        </authorList>
    </citation>
    <scope>NUCLEOTIDE SEQUENCE</scope>
    <source>
        <strain evidence="2">MES-2147</strain>
    </source>
</reference>
<feature type="domain" description="Tr-type G" evidence="1">
    <location>
        <begin position="1"/>
        <end position="96"/>
    </location>
</feature>
<proteinExistence type="predicted"/>
<dbReference type="SUPFAM" id="SSF52540">
    <property type="entry name" value="P-loop containing nucleoside triphosphate hydrolases"/>
    <property type="match status" value="1"/>
</dbReference>
<evidence type="ECO:0000313" key="2">
    <source>
        <dbReference type="EMBL" id="KAF9942388.1"/>
    </source>
</evidence>
<keyword evidence="3" id="KW-1185">Reference proteome</keyword>
<dbReference type="EMBL" id="JAAAHW010009360">
    <property type="protein sequence ID" value="KAF9942388.1"/>
    <property type="molecule type" value="Genomic_DNA"/>
</dbReference>
<keyword evidence="2" id="KW-0251">Elongation factor</keyword>
<keyword evidence="2" id="KW-0648">Protein biosynthesis</keyword>
<dbReference type="GO" id="GO:0070125">
    <property type="term" value="P:mitochondrial translational elongation"/>
    <property type="evidence" value="ECO:0007669"/>
    <property type="project" value="TreeGrafter"/>
</dbReference>
<dbReference type="InterPro" id="IPR050055">
    <property type="entry name" value="EF-Tu_GTPase"/>
</dbReference>
<dbReference type="Pfam" id="PF00009">
    <property type="entry name" value="GTP_EFTU"/>
    <property type="match status" value="1"/>
</dbReference>
<protein>
    <submittedName>
        <fullName evidence="2">Translation elongation factor Tu</fullName>
    </submittedName>
</protein>
<feature type="non-terminal residue" evidence="2">
    <location>
        <position position="96"/>
    </location>
</feature>
<dbReference type="PROSITE" id="PS51722">
    <property type="entry name" value="G_TR_2"/>
    <property type="match status" value="1"/>
</dbReference>
<dbReference type="Proteomes" id="UP000749646">
    <property type="component" value="Unassembled WGS sequence"/>
</dbReference>
<dbReference type="GO" id="GO:0005525">
    <property type="term" value="F:GTP binding"/>
    <property type="evidence" value="ECO:0007669"/>
    <property type="project" value="InterPro"/>
</dbReference>
<dbReference type="PANTHER" id="PTHR43721:SF22">
    <property type="entry name" value="ELONGATION FACTOR TU, MITOCHONDRIAL"/>
    <property type="match status" value="1"/>
</dbReference>
<dbReference type="PANTHER" id="PTHR43721">
    <property type="entry name" value="ELONGATION FACTOR TU-RELATED"/>
    <property type="match status" value="1"/>
</dbReference>
<organism evidence="2 3">
    <name type="scientific">Modicella reniformis</name>
    <dbReference type="NCBI Taxonomy" id="1440133"/>
    <lineage>
        <taxon>Eukaryota</taxon>
        <taxon>Fungi</taxon>
        <taxon>Fungi incertae sedis</taxon>
        <taxon>Mucoromycota</taxon>
        <taxon>Mortierellomycotina</taxon>
        <taxon>Mortierellomycetes</taxon>
        <taxon>Mortierellales</taxon>
        <taxon>Mortierellaceae</taxon>
        <taxon>Modicella</taxon>
    </lineage>
</organism>
<name>A0A9P6LUM6_9FUNG</name>
<dbReference type="OrthoDB" id="2067at2759"/>
<gene>
    <name evidence="2" type="primary">TUF1_2</name>
    <name evidence="2" type="ORF">BGZ65_008414</name>
</gene>
<dbReference type="GO" id="GO:0003924">
    <property type="term" value="F:GTPase activity"/>
    <property type="evidence" value="ECO:0007669"/>
    <property type="project" value="InterPro"/>
</dbReference>
<evidence type="ECO:0000313" key="3">
    <source>
        <dbReference type="Proteomes" id="UP000749646"/>
    </source>
</evidence>
<accession>A0A9P6LUM6</accession>
<evidence type="ECO:0000259" key="1">
    <source>
        <dbReference type="PROSITE" id="PS51722"/>
    </source>
</evidence>
<sequence>MITGAAQMDGGAILVVNAEKGSQEQTREHMRLARQIGIQYLVVFINKVDLVEDESMLELAEFDIRDNLTKFGFDGEKTPIIKGSAAAALGILPPEV</sequence>
<dbReference type="AlphaFoldDB" id="A0A9P6LUM6"/>
<dbReference type="Gene3D" id="3.40.50.300">
    <property type="entry name" value="P-loop containing nucleotide triphosphate hydrolases"/>
    <property type="match status" value="1"/>
</dbReference>
<dbReference type="GO" id="GO:0005739">
    <property type="term" value="C:mitochondrion"/>
    <property type="evidence" value="ECO:0007669"/>
    <property type="project" value="TreeGrafter"/>
</dbReference>
<dbReference type="InterPro" id="IPR000795">
    <property type="entry name" value="T_Tr_GTP-bd_dom"/>
</dbReference>
<dbReference type="GO" id="GO:0003746">
    <property type="term" value="F:translation elongation factor activity"/>
    <property type="evidence" value="ECO:0007669"/>
    <property type="project" value="UniProtKB-KW"/>
</dbReference>
<dbReference type="InterPro" id="IPR027417">
    <property type="entry name" value="P-loop_NTPase"/>
</dbReference>
<comment type="caution">
    <text evidence="2">The sequence shown here is derived from an EMBL/GenBank/DDBJ whole genome shotgun (WGS) entry which is preliminary data.</text>
</comment>